<reference evidence="14 15" key="1">
    <citation type="submission" date="2008-03" db="EMBL/GenBank/DDBJ databases">
        <title>Sequencing of the draft genome and assembly of Burkholderia ambifaria MEX-5.</title>
        <authorList>
            <consortium name="US DOE Joint Genome Institute (JGI-PGF)"/>
            <person name="Copeland A."/>
            <person name="Lucas S."/>
            <person name="Lapidus A."/>
            <person name="Glavina del Rio T."/>
            <person name="Dalin E."/>
            <person name="Tice H."/>
            <person name="Bruce D."/>
            <person name="Goodwin L."/>
            <person name="Pitluck S."/>
            <person name="Larimer F."/>
            <person name="Land M.L."/>
            <person name="Hauser L."/>
            <person name="Tiedje J."/>
            <person name="Richardson P."/>
        </authorList>
    </citation>
    <scope>NUCLEOTIDE SEQUENCE [LARGE SCALE GENOMIC DNA]</scope>
    <source>
        <strain evidence="14 15">MEX-5</strain>
    </source>
</reference>
<evidence type="ECO:0000259" key="13">
    <source>
        <dbReference type="Pfam" id="PF13193"/>
    </source>
</evidence>
<gene>
    <name evidence="14" type="ORF">BamMEX5DRAFT_4657</name>
</gene>
<keyword evidence="6" id="KW-0067">ATP-binding</keyword>
<evidence type="ECO:0000256" key="7">
    <source>
        <dbReference type="ARBA" id="ARBA00022842"/>
    </source>
</evidence>
<evidence type="ECO:0000256" key="10">
    <source>
        <dbReference type="ARBA" id="ARBA00039545"/>
    </source>
</evidence>
<dbReference type="EC" id="6.2.1.3" evidence="9"/>
<evidence type="ECO:0000256" key="6">
    <source>
        <dbReference type="ARBA" id="ARBA00022840"/>
    </source>
</evidence>
<feature type="domain" description="AMP-binding enzyme C-terminal" evidence="13">
    <location>
        <begin position="479"/>
        <end position="553"/>
    </location>
</feature>
<comment type="caution">
    <text evidence="14">The sequence shown here is derived from an EMBL/GenBank/DDBJ whole genome shotgun (WGS) entry which is preliminary data.</text>
</comment>
<accession>B1TA41</accession>
<keyword evidence="4 14" id="KW-0436">Ligase</keyword>
<comment type="cofactor">
    <cofactor evidence="1">
        <name>Mg(2+)</name>
        <dbReference type="ChEBI" id="CHEBI:18420"/>
    </cofactor>
</comment>
<dbReference type="GO" id="GO:0005524">
    <property type="term" value="F:ATP binding"/>
    <property type="evidence" value="ECO:0007669"/>
    <property type="project" value="UniProtKB-KW"/>
</dbReference>
<dbReference type="PANTHER" id="PTHR43767:SF8">
    <property type="entry name" value="LONG-CHAIN-FATTY-ACID--COA LIGASE"/>
    <property type="match status" value="1"/>
</dbReference>
<organism evidence="14 15">
    <name type="scientific">Burkholderia ambifaria MEX-5</name>
    <dbReference type="NCBI Taxonomy" id="396597"/>
    <lineage>
        <taxon>Bacteria</taxon>
        <taxon>Pseudomonadati</taxon>
        <taxon>Pseudomonadota</taxon>
        <taxon>Betaproteobacteria</taxon>
        <taxon>Burkholderiales</taxon>
        <taxon>Burkholderiaceae</taxon>
        <taxon>Burkholderia</taxon>
        <taxon>Burkholderia cepacia complex</taxon>
    </lineage>
</organism>
<dbReference type="InterPro" id="IPR042099">
    <property type="entry name" value="ANL_N_sf"/>
</dbReference>
<evidence type="ECO:0000256" key="3">
    <source>
        <dbReference type="ARBA" id="ARBA00005005"/>
    </source>
</evidence>
<dbReference type="Pfam" id="PF13193">
    <property type="entry name" value="AMP-binding_C"/>
    <property type="match status" value="1"/>
</dbReference>
<comment type="subcellular location">
    <subcellularLocation>
        <location evidence="2">Membrane</location>
        <topology evidence="2">Peripheral membrane protein</topology>
    </subcellularLocation>
</comment>
<dbReference type="PATRIC" id="fig|396597.7.peg.3092"/>
<dbReference type="GO" id="GO:0004467">
    <property type="term" value="F:long-chain fatty acid-CoA ligase activity"/>
    <property type="evidence" value="ECO:0007669"/>
    <property type="project" value="UniProtKB-EC"/>
</dbReference>
<keyword evidence="8" id="KW-0472">Membrane</keyword>
<name>B1TA41_9BURK</name>
<evidence type="ECO:0000256" key="1">
    <source>
        <dbReference type="ARBA" id="ARBA00001946"/>
    </source>
</evidence>
<feature type="domain" description="AMP-dependent synthetase/ligase" evidence="12">
    <location>
        <begin position="41"/>
        <end position="429"/>
    </location>
</feature>
<dbReference type="InterPro" id="IPR050237">
    <property type="entry name" value="ATP-dep_AMP-bd_enzyme"/>
</dbReference>
<dbReference type="SUPFAM" id="SSF56801">
    <property type="entry name" value="Acetyl-CoA synthetase-like"/>
    <property type="match status" value="1"/>
</dbReference>
<dbReference type="Gene3D" id="3.40.50.12780">
    <property type="entry name" value="N-terminal domain of ligase-like"/>
    <property type="match status" value="1"/>
</dbReference>
<dbReference type="Pfam" id="PF00501">
    <property type="entry name" value="AMP-binding"/>
    <property type="match status" value="1"/>
</dbReference>
<keyword evidence="7" id="KW-0460">Magnesium</keyword>
<dbReference type="InterPro" id="IPR020845">
    <property type="entry name" value="AMP-binding_CS"/>
</dbReference>
<evidence type="ECO:0000256" key="5">
    <source>
        <dbReference type="ARBA" id="ARBA00022741"/>
    </source>
</evidence>
<evidence type="ECO:0000313" key="14">
    <source>
        <dbReference type="EMBL" id="EDT39562.1"/>
    </source>
</evidence>
<evidence type="ECO:0000256" key="2">
    <source>
        <dbReference type="ARBA" id="ARBA00004170"/>
    </source>
</evidence>
<evidence type="ECO:0000256" key="11">
    <source>
        <dbReference type="ARBA" id="ARBA00042773"/>
    </source>
</evidence>
<dbReference type="Gene3D" id="3.30.300.30">
    <property type="match status" value="1"/>
</dbReference>
<dbReference type="InterPro" id="IPR000873">
    <property type="entry name" value="AMP-dep_synth/lig_dom"/>
</dbReference>
<evidence type="ECO:0000313" key="15">
    <source>
        <dbReference type="Proteomes" id="UP000004814"/>
    </source>
</evidence>
<dbReference type="FunFam" id="3.30.300.30:FF:000006">
    <property type="entry name" value="Long-chain-fatty-acid--CoA ligase FadD"/>
    <property type="match status" value="1"/>
</dbReference>
<dbReference type="PANTHER" id="PTHR43767">
    <property type="entry name" value="LONG-CHAIN-FATTY-ACID--COA LIGASE"/>
    <property type="match status" value="1"/>
</dbReference>
<dbReference type="InterPro" id="IPR025110">
    <property type="entry name" value="AMP-bd_C"/>
</dbReference>
<evidence type="ECO:0000256" key="8">
    <source>
        <dbReference type="ARBA" id="ARBA00023136"/>
    </source>
</evidence>
<evidence type="ECO:0000256" key="4">
    <source>
        <dbReference type="ARBA" id="ARBA00022598"/>
    </source>
</evidence>
<dbReference type="GO" id="GO:0016020">
    <property type="term" value="C:membrane"/>
    <property type="evidence" value="ECO:0007669"/>
    <property type="project" value="UniProtKB-SubCell"/>
</dbReference>
<dbReference type="RefSeq" id="WP_006760470.1">
    <property type="nucleotide sequence ID" value="NZ_ABLK01000181.1"/>
</dbReference>
<dbReference type="EMBL" id="ABLK01000181">
    <property type="protein sequence ID" value="EDT39562.1"/>
    <property type="molecule type" value="Genomic_DNA"/>
</dbReference>
<protein>
    <recommendedName>
        <fullName evidence="10">Long-chain-fatty-acid--CoA ligase</fullName>
        <ecNumber evidence="9">6.2.1.3</ecNumber>
    </recommendedName>
    <alternativeName>
        <fullName evidence="11">Long-chain acyl-CoA synthetase</fullName>
    </alternativeName>
</protein>
<dbReference type="InterPro" id="IPR045851">
    <property type="entry name" value="AMP-bd_C_sf"/>
</dbReference>
<comment type="pathway">
    <text evidence="3">Lipid metabolism; fatty acid beta-oxidation.</text>
</comment>
<sequence length="563" mass="60653">MTDTNAYRFWEHSYPRALRGYRLDERLLPESLSVLASDARTRFGGRTAFTIVLPNGLSASLSYADVDGHSNDFAAYLASTAGLAIGDVVAIQLPNSLHYPIAVFGAWKAGLIVTNVNPLYTERELRAQLEDSGAKILVTHSLSLETAARVAAETGIRIIVAGLGEFFPAPVAAAIEAALSAETGPGGATLISAHTGFANALADARTHGNPSVDRRHPVALYQYTGGTTGQSKGAVLEHRNIASVLRMTDDFLSAFDTPFQVDDVMLTALPLYHVFAFTINFLMTFRKGAHNVLTPKPRPLRNLRPAFEQFRPTWMTGVDTMYAGLMAESWFREKPPALRYALAGGTATRPDTAERWAGMVCPLVEGYGMTETCCIVSFNPPNANYRSGSVGLPMPGSEIRAVDGDGRPVAAGERGELQVRGPHVTSGYLNCPGENATAFAEGWLRTGDIVTIDADGWITVVDRLKDMVLVSGFNVYPNEVESVIAAHPDVAEVAVVGVSHQATGEAVCAYVVARRPELTDEDVIAFCRKQLTGYKVPKLVRFVGDLPKSAVGKILRAQVRDLS</sequence>
<dbReference type="AlphaFoldDB" id="B1TA41"/>
<dbReference type="PROSITE" id="PS00455">
    <property type="entry name" value="AMP_BINDING"/>
    <property type="match status" value="1"/>
</dbReference>
<dbReference type="Proteomes" id="UP000004814">
    <property type="component" value="Unassembled WGS sequence"/>
</dbReference>
<proteinExistence type="predicted"/>
<evidence type="ECO:0000259" key="12">
    <source>
        <dbReference type="Pfam" id="PF00501"/>
    </source>
</evidence>
<evidence type="ECO:0000256" key="9">
    <source>
        <dbReference type="ARBA" id="ARBA00026121"/>
    </source>
</evidence>
<keyword evidence="5" id="KW-0547">Nucleotide-binding</keyword>